<sequence length="44" mass="4927">MVMLLTETIKLMFQLPVNVYVAVNGVGVAFLSVVLEIGVRFQMR</sequence>
<keyword evidence="1" id="KW-1133">Transmembrane helix</keyword>
<protein>
    <submittedName>
        <fullName evidence="2">Uncharacterized protein</fullName>
    </submittedName>
</protein>
<name>A0A162C294_9CRUS</name>
<evidence type="ECO:0000313" key="2">
    <source>
        <dbReference type="EMBL" id="KZS00171.1"/>
    </source>
</evidence>
<dbReference type="EMBL" id="LRGB01011414">
    <property type="protein sequence ID" value="KZS00171.1"/>
    <property type="molecule type" value="Genomic_DNA"/>
</dbReference>
<keyword evidence="1" id="KW-0812">Transmembrane</keyword>
<comment type="caution">
    <text evidence="2">The sequence shown here is derived from an EMBL/GenBank/DDBJ whole genome shotgun (WGS) entry which is preliminary data.</text>
</comment>
<proteinExistence type="predicted"/>
<evidence type="ECO:0000256" key="1">
    <source>
        <dbReference type="SAM" id="Phobius"/>
    </source>
</evidence>
<keyword evidence="3" id="KW-1185">Reference proteome</keyword>
<organism evidence="2 3">
    <name type="scientific">Daphnia magna</name>
    <dbReference type="NCBI Taxonomy" id="35525"/>
    <lineage>
        <taxon>Eukaryota</taxon>
        <taxon>Metazoa</taxon>
        <taxon>Ecdysozoa</taxon>
        <taxon>Arthropoda</taxon>
        <taxon>Crustacea</taxon>
        <taxon>Branchiopoda</taxon>
        <taxon>Diplostraca</taxon>
        <taxon>Cladocera</taxon>
        <taxon>Anomopoda</taxon>
        <taxon>Daphniidae</taxon>
        <taxon>Daphnia</taxon>
    </lineage>
</organism>
<gene>
    <name evidence="2" type="ORF">APZ42_003647</name>
</gene>
<keyword evidence="1" id="KW-0472">Membrane</keyword>
<evidence type="ECO:0000313" key="3">
    <source>
        <dbReference type="Proteomes" id="UP000076858"/>
    </source>
</evidence>
<reference evidence="2 3" key="1">
    <citation type="submission" date="2016-03" db="EMBL/GenBank/DDBJ databases">
        <title>EvidentialGene: Evidence-directed Construction of Genes on Genomes.</title>
        <authorList>
            <person name="Gilbert D.G."/>
            <person name="Choi J.-H."/>
            <person name="Mockaitis K."/>
            <person name="Colbourne J."/>
            <person name="Pfrender M."/>
        </authorList>
    </citation>
    <scope>NUCLEOTIDE SEQUENCE [LARGE SCALE GENOMIC DNA]</scope>
    <source>
        <strain evidence="2 3">Xinb3</strain>
        <tissue evidence="2">Complete organism</tissue>
    </source>
</reference>
<dbReference type="AlphaFoldDB" id="A0A162C294"/>
<accession>A0A162C294</accession>
<dbReference type="Proteomes" id="UP000076858">
    <property type="component" value="Unassembled WGS sequence"/>
</dbReference>
<feature type="transmembrane region" description="Helical" evidence="1">
    <location>
        <begin position="20"/>
        <end position="39"/>
    </location>
</feature>